<evidence type="ECO:0000256" key="2">
    <source>
        <dbReference type="ARBA" id="ARBA00022603"/>
    </source>
</evidence>
<evidence type="ECO:0000313" key="7">
    <source>
        <dbReference type="Proteomes" id="UP001217325"/>
    </source>
</evidence>
<dbReference type="CDD" id="cd02440">
    <property type="entry name" value="AdoMet_MTases"/>
    <property type="match status" value="1"/>
</dbReference>
<dbReference type="PANTHER" id="PTHR45875:SF1">
    <property type="entry name" value="METHYLTRANSFERASE N6AMT1"/>
    <property type="match status" value="1"/>
</dbReference>
<dbReference type="InterPro" id="IPR002052">
    <property type="entry name" value="DNA_methylase_N6_adenine_CS"/>
</dbReference>
<dbReference type="GO" id="GO:0035657">
    <property type="term" value="C:eRF1 methyltransferase complex"/>
    <property type="evidence" value="ECO:0007669"/>
    <property type="project" value="TreeGrafter"/>
</dbReference>
<dbReference type="InterPro" id="IPR052190">
    <property type="entry name" value="Euk-Arch_PrmC-MTase"/>
</dbReference>
<dbReference type="GO" id="GO:0032259">
    <property type="term" value="P:methylation"/>
    <property type="evidence" value="ECO:0007669"/>
    <property type="project" value="UniProtKB-KW"/>
</dbReference>
<dbReference type="GO" id="GO:0008276">
    <property type="term" value="F:protein methyltransferase activity"/>
    <property type="evidence" value="ECO:0007669"/>
    <property type="project" value="TreeGrafter"/>
</dbReference>
<keyword evidence="2 6" id="KW-0489">Methyltransferase</keyword>
<keyword evidence="4" id="KW-0949">S-adenosyl-L-methionine</keyword>
<dbReference type="PROSITE" id="PS00092">
    <property type="entry name" value="N6_MTASE"/>
    <property type="match status" value="1"/>
</dbReference>
<dbReference type="Proteomes" id="UP001217325">
    <property type="component" value="Unassembled WGS sequence"/>
</dbReference>
<evidence type="ECO:0000259" key="5">
    <source>
        <dbReference type="Pfam" id="PF05175"/>
    </source>
</evidence>
<feature type="domain" description="Methyltransferase small" evidence="5">
    <location>
        <begin position="15"/>
        <end position="105"/>
    </location>
</feature>
<evidence type="ECO:0000256" key="4">
    <source>
        <dbReference type="ARBA" id="ARBA00022691"/>
    </source>
</evidence>
<organism evidence="6 7">
    <name type="scientific">Rhodococcus qingshengii</name>
    <dbReference type="NCBI Taxonomy" id="334542"/>
    <lineage>
        <taxon>Bacteria</taxon>
        <taxon>Bacillati</taxon>
        <taxon>Actinomycetota</taxon>
        <taxon>Actinomycetes</taxon>
        <taxon>Mycobacteriales</taxon>
        <taxon>Nocardiaceae</taxon>
        <taxon>Rhodococcus</taxon>
        <taxon>Rhodococcus erythropolis group</taxon>
    </lineage>
</organism>
<dbReference type="NCBIfam" id="TIGR00537">
    <property type="entry name" value="hemK_rel_arch"/>
    <property type="match status" value="1"/>
</dbReference>
<proteinExistence type="inferred from homology"/>
<dbReference type="RefSeq" id="WP_064112849.1">
    <property type="nucleotide sequence ID" value="NZ_CP054207.1"/>
</dbReference>
<evidence type="ECO:0000256" key="1">
    <source>
        <dbReference type="ARBA" id="ARBA00006149"/>
    </source>
</evidence>
<comment type="caution">
    <text evidence="6">The sequence shown here is derived from an EMBL/GenBank/DDBJ whole genome shotgun (WGS) entry which is preliminary data.</text>
</comment>
<keyword evidence="3" id="KW-0808">Transferase</keyword>
<gene>
    <name evidence="6" type="ORF">PXH69_31920</name>
</gene>
<dbReference type="GO" id="GO:0003676">
    <property type="term" value="F:nucleic acid binding"/>
    <property type="evidence" value="ECO:0007669"/>
    <property type="project" value="InterPro"/>
</dbReference>
<dbReference type="InterPro" id="IPR029063">
    <property type="entry name" value="SAM-dependent_MTases_sf"/>
</dbReference>
<dbReference type="GO" id="GO:0008757">
    <property type="term" value="F:S-adenosylmethionine-dependent methyltransferase activity"/>
    <property type="evidence" value="ECO:0007669"/>
    <property type="project" value="TreeGrafter"/>
</dbReference>
<sequence length="215" mass="23393">MMIRFPGVYSPQCDTRLISDAVRAEKLDASSQVLDLCSGSGALSVCAAKAGAGTVFAVDISRRAAVCTWMNGRLRGHRIHARHGDLLTPFHGRRFDLVVSNPPYVPSVDDRAPRTGRARSWDGGNDGRLLLDRICATAPGVLQKEGTILLIQSALSGIDRTVELFADNELDASVVSRTSIPFGPVLLSRRRYLESIGVIDPDQVTEEIVVIRARR</sequence>
<dbReference type="PANTHER" id="PTHR45875">
    <property type="entry name" value="METHYLTRANSFERASE N6AMT1"/>
    <property type="match status" value="1"/>
</dbReference>
<dbReference type="GO" id="GO:0008170">
    <property type="term" value="F:N-methyltransferase activity"/>
    <property type="evidence" value="ECO:0007669"/>
    <property type="project" value="UniProtKB-ARBA"/>
</dbReference>
<dbReference type="EMBL" id="JARDXE010000029">
    <property type="protein sequence ID" value="MDE8649585.1"/>
    <property type="molecule type" value="Genomic_DNA"/>
</dbReference>
<dbReference type="InterPro" id="IPR007848">
    <property type="entry name" value="Small_mtfrase_dom"/>
</dbReference>
<dbReference type="InterPro" id="IPR004557">
    <property type="entry name" value="PrmC-related"/>
</dbReference>
<comment type="similarity">
    <text evidence="1">Belongs to the eukaryotic/archaeal PrmC-related family.</text>
</comment>
<name>A0AAW6LW32_RHOSG</name>
<evidence type="ECO:0000256" key="3">
    <source>
        <dbReference type="ARBA" id="ARBA00022679"/>
    </source>
</evidence>
<protein>
    <submittedName>
        <fullName evidence="6">Methyltransferase</fullName>
    </submittedName>
</protein>
<dbReference type="Gene3D" id="3.40.50.150">
    <property type="entry name" value="Vaccinia Virus protein VP39"/>
    <property type="match status" value="1"/>
</dbReference>
<dbReference type="SUPFAM" id="SSF53335">
    <property type="entry name" value="S-adenosyl-L-methionine-dependent methyltransferases"/>
    <property type="match status" value="1"/>
</dbReference>
<dbReference type="AlphaFoldDB" id="A0AAW6LW32"/>
<reference evidence="6" key="1">
    <citation type="submission" date="2023-02" db="EMBL/GenBank/DDBJ databases">
        <title>A novel hydrolase synthesized by Rhodococcus erythropolis HQ is responsible for the detoxification of Zearalenone.</title>
        <authorList>
            <person name="Hu J."/>
            <person name="Xu J."/>
        </authorList>
    </citation>
    <scope>NUCLEOTIDE SEQUENCE</scope>
    <source>
        <strain evidence="6">HQ</strain>
    </source>
</reference>
<dbReference type="Pfam" id="PF05175">
    <property type="entry name" value="MTS"/>
    <property type="match status" value="1"/>
</dbReference>
<evidence type="ECO:0000313" key="6">
    <source>
        <dbReference type="EMBL" id="MDE8649585.1"/>
    </source>
</evidence>
<accession>A0AAW6LW32</accession>